<dbReference type="Proteomes" id="UP000318582">
    <property type="component" value="Unassembled WGS sequence"/>
</dbReference>
<dbReference type="EMBL" id="QEAQ01000096">
    <property type="protein sequence ID" value="TPX55772.1"/>
    <property type="molecule type" value="Genomic_DNA"/>
</dbReference>
<dbReference type="SUPFAM" id="SSF56784">
    <property type="entry name" value="HAD-like"/>
    <property type="match status" value="1"/>
</dbReference>
<protein>
    <recommendedName>
        <fullName evidence="3">TIGR01456 family HAD hydrolase</fullName>
    </recommendedName>
</protein>
<evidence type="ECO:0000313" key="2">
    <source>
        <dbReference type="Proteomes" id="UP000318582"/>
    </source>
</evidence>
<dbReference type="STRING" id="109895.A0A507DWR7"/>
<evidence type="ECO:0000313" key="1">
    <source>
        <dbReference type="EMBL" id="TPX55772.1"/>
    </source>
</evidence>
<dbReference type="GO" id="GO:0005737">
    <property type="term" value="C:cytoplasm"/>
    <property type="evidence" value="ECO:0007669"/>
    <property type="project" value="TreeGrafter"/>
</dbReference>
<dbReference type="InterPro" id="IPR023214">
    <property type="entry name" value="HAD_sf"/>
</dbReference>
<dbReference type="AlphaFoldDB" id="A0A507DWR7"/>
<accession>A0A507DWR7</accession>
<dbReference type="PANTHER" id="PTHR19288:SF93">
    <property type="entry name" value="FI11325P-RELATED"/>
    <property type="match status" value="1"/>
</dbReference>
<dbReference type="Pfam" id="PF13242">
    <property type="entry name" value="Hydrolase_like"/>
    <property type="match status" value="1"/>
</dbReference>
<organism evidence="1 2">
    <name type="scientific">Powellomyces hirtus</name>
    <dbReference type="NCBI Taxonomy" id="109895"/>
    <lineage>
        <taxon>Eukaryota</taxon>
        <taxon>Fungi</taxon>
        <taxon>Fungi incertae sedis</taxon>
        <taxon>Chytridiomycota</taxon>
        <taxon>Chytridiomycota incertae sedis</taxon>
        <taxon>Chytridiomycetes</taxon>
        <taxon>Spizellomycetales</taxon>
        <taxon>Powellomycetaceae</taxon>
        <taxon>Powellomyces</taxon>
    </lineage>
</organism>
<dbReference type="GO" id="GO:0016791">
    <property type="term" value="F:phosphatase activity"/>
    <property type="evidence" value="ECO:0007669"/>
    <property type="project" value="TreeGrafter"/>
</dbReference>
<sequence length="387" mass="42710">MLLHNQLLHLPQRTPLLLLSRCKSTTTSNAFKKPNLRPSLPPPPAFAFDMDGVLIRGGKAVPGARRAIERLCGDNPQNREMPFIVLTNSGGESEASKAAKLSKQLGIEIKGDQFIVSHTPMQALAQTALRSKLVHVVGPDAVKDVAKGYGFEKVVTTREIRAWDKRMWPYPVLGGDHDYHRHDPSFNLTTDPISAILIMHDPPDWGLDIQIITDLLLSQNGHISTRRPLHHASLPADHPPFIPLYSSNADFLWSNDYAFPRFGQGGFVAALRGVWAPLMRDQPNGADRELPIAGQFGKPSAATYDFAKRVLARNSSNTKDAIGTVYMVGDNPASDIAGANRHGWTGILVETGVYKQGDVVVGDERPEVVVRDVEKAVEWVMRREGWM</sequence>
<dbReference type="InterPro" id="IPR036412">
    <property type="entry name" value="HAD-like_sf"/>
</dbReference>
<gene>
    <name evidence="1" type="ORF">PhCBS80983_g05039</name>
</gene>
<keyword evidence="2" id="KW-1185">Reference proteome</keyword>
<name>A0A507DWR7_9FUNG</name>
<dbReference type="InterPro" id="IPR006353">
    <property type="entry name" value="HAD-SF_hydro_IIA_CECR5"/>
</dbReference>
<dbReference type="NCBIfam" id="TIGR01456">
    <property type="entry name" value="CECR5"/>
    <property type="match status" value="1"/>
</dbReference>
<evidence type="ECO:0008006" key="3">
    <source>
        <dbReference type="Google" id="ProtNLM"/>
    </source>
</evidence>
<dbReference type="Pfam" id="PF13344">
    <property type="entry name" value="Hydrolase_6"/>
    <property type="match status" value="1"/>
</dbReference>
<dbReference type="InterPro" id="IPR006357">
    <property type="entry name" value="HAD-SF_hydro_IIA"/>
</dbReference>
<comment type="caution">
    <text evidence="1">The sequence shown here is derived from an EMBL/GenBank/DDBJ whole genome shotgun (WGS) entry which is preliminary data.</text>
</comment>
<dbReference type="PANTHER" id="PTHR19288">
    <property type="entry name" value="4-NITROPHENYLPHOSPHATASE-RELATED"/>
    <property type="match status" value="1"/>
</dbReference>
<proteinExistence type="predicted"/>
<dbReference type="NCBIfam" id="TIGR01460">
    <property type="entry name" value="HAD-SF-IIA"/>
    <property type="match status" value="1"/>
</dbReference>
<dbReference type="Gene3D" id="3.40.50.1000">
    <property type="entry name" value="HAD superfamily/HAD-like"/>
    <property type="match status" value="2"/>
</dbReference>
<reference evidence="1 2" key="1">
    <citation type="journal article" date="2019" name="Sci. Rep.">
        <title>Comparative genomics of chytrid fungi reveal insights into the obligate biotrophic and pathogenic lifestyle of Synchytrium endobioticum.</title>
        <authorList>
            <person name="van de Vossenberg B.T.L.H."/>
            <person name="Warris S."/>
            <person name="Nguyen H.D.T."/>
            <person name="van Gent-Pelzer M.P.E."/>
            <person name="Joly D.L."/>
            <person name="van de Geest H.C."/>
            <person name="Bonants P.J.M."/>
            <person name="Smith D.S."/>
            <person name="Levesque C.A."/>
            <person name="van der Lee T.A.J."/>
        </authorList>
    </citation>
    <scope>NUCLEOTIDE SEQUENCE [LARGE SCALE GENOMIC DNA]</scope>
    <source>
        <strain evidence="1 2">CBS 809.83</strain>
    </source>
</reference>